<sequence>MPTQAPTGSFPTRPIVVVCRPFDENSGGQIVLHALIDRMRRLGVDAYASQPCKTYRSLRPAWLGALKRWNYRRKLPEFSAHESMDVPVASEAVLDDAIVVYPETVRGNPLEAERVVRWLLNRPGLLGGNETLDPSEEVFFYQEAFAEGVAPVSPDRLLRVRWLREDIYRDENRTHSGSCRMIRKGTDTISQIPEGDRAIPLDGLSHREIAEVFNKTEVFYCHDLYTMYAYYAALSGCVPVVVPRPGLSAEDWRDGFELKHGVAYGEEEIDWARATRDQLIADMAAAREQETENVLRFLAILKERFG</sequence>
<organism evidence="1 2">
    <name type="scientific">Thioclava sediminum</name>
    <dbReference type="NCBI Taxonomy" id="1915319"/>
    <lineage>
        <taxon>Bacteria</taxon>
        <taxon>Pseudomonadati</taxon>
        <taxon>Pseudomonadota</taxon>
        <taxon>Alphaproteobacteria</taxon>
        <taxon>Rhodobacterales</taxon>
        <taxon>Paracoccaceae</taxon>
        <taxon>Thioclava</taxon>
    </lineage>
</organism>
<evidence type="ECO:0000313" key="2">
    <source>
        <dbReference type="Proteomes" id="UP000190787"/>
    </source>
</evidence>
<evidence type="ECO:0000313" key="1">
    <source>
        <dbReference type="EMBL" id="OOY24343.1"/>
    </source>
</evidence>
<protein>
    <recommendedName>
        <fullName evidence="3">WavQ</fullName>
    </recommendedName>
</protein>
<dbReference type="EMBL" id="MPZV01000002">
    <property type="protein sequence ID" value="OOY24343.1"/>
    <property type="molecule type" value="Genomic_DNA"/>
</dbReference>
<name>A0ABX3MXC7_9RHOB</name>
<proteinExistence type="predicted"/>
<comment type="caution">
    <text evidence="1">The sequence shown here is derived from an EMBL/GenBank/DDBJ whole genome shotgun (WGS) entry which is preliminary data.</text>
</comment>
<gene>
    <name evidence="1" type="ORF">BMI91_09840</name>
</gene>
<reference evidence="1 2" key="1">
    <citation type="submission" date="2016-11" db="EMBL/GenBank/DDBJ databases">
        <title>A multilocus sequence analysis scheme for characterization of bacteria in the genus Thioclava.</title>
        <authorList>
            <person name="Liu Y."/>
            <person name="Shao Z."/>
        </authorList>
    </citation>
    <scope>NUCLEOTIDE SEQUENCE [LARGE SCALE GENOMIC DNA]</scope>
    <source>
        <strain evidence="1 2">TAW-CT134</strain>
    </source>
</reference>
<dbReference type="RefSeq" id="WP_078604822.1">
    <property type="nucleotide sequence ID" value="NZ_MPZV01000002.1"/>
</dbReference>
<accession>A0ABX3MXC7</accession>
<dbReference type="Proteomes" id="UP000190787">
    <property type="component" value="Unassembled WGS sequence"/>
</dbReference>
<keyword evidence="2" id="KW-1185">Reference proteome</keyword>
<evidence type="ECO:0008006" key="3">
    <source>
        <dbReference type="Google" id="ProtNLM"/>
    </source>
</evidence>